<evidence type="ECO:0000313" key="2">
    <source>
        <dbReference type="EMBL" id="VVA93070.1"/>
    </source>
</evidence>
<name>A0A565AVE4_9BRAS</name>
<feature type="compositionally biased region" description="Polar residues" evidence="1">
    <location>
        <begin position="35"/>
        <end position="52"/>
    </location>
</feature>
<dbReference type="Proteomes" id="UP000489600">
    <property type="component" value="Unassembled WGS sequence"/>
</dbReference>
<comment type="caution">
    <text evidence="2">The sequence shown here is derived from an EMBL/GenBank/DDBJ whole genome shotgun (WGS) entry which is preliminary data.</text>
</comment>
<keyword evidence="3" id="KW-1185">Reference proteome</keyword>
<organism evidence="2 3">
    <name type="scientific">Arabis nemorensis</name>
    <dbReference type="NCBI Taxonomy" id="586526"/>
    <lineage>
        <taxon>Eukaryota</taxon>
        <taxon>Viridiplantae</taxon>
        <taxon>Streptophyta</taxon>
        <taxon>Embryophyta</taxon>
        <taxon>Tracheophyta</taxon>
        <taxon>Spermatophyta</taxon>
        <taxon>Magnoliopsida</taxon>
        <taxon>eudicotyledons</taxon>
        <taxon>Gunneridae</taxon>
        <taxon>Pentapetalae</taxon>
        <taxon>rosids</taxon>
        <taxon>malvids</taxon>
        <taxon>Brassicales</taxon>
        <taxon>Brassicaceae</taxon>
        <taxon>Arabideae</taxon>
        <taxon>Arabis</taxon>
    </lineage>
</organism>
<protein>
    <submittedName>
        <fullName evidence="2">Uncharacterized protein</fullName>
    </submittedName>
</protein>
<feature type="region of interest" description="Disordered" evidence="1">
    <location>
        <begin position="28"/>
        <end position="62"/>
    </location>
</feature>
<dbReference type="AlphaFoldDB" id="A0A565AVE4"/>
<feature type="compositionally biased region" description="Basic and acidic residues" evidence="1">
    <location>
        <begin position="53"/>
        <end position="62"/>
    </location>
</feature>
<accession>A0A565AVE4</accession>
<evidence type="ECO:0000313" key="3">
    <source>
        <dbReference type="Proteomes" id="UP000489600"/>
    </source>
</evidence>
<sequence>MDVSYRSGIEQHQLRPVTREALRIYQENGEDAKNGKSNPSKALNITHGTSSDVFDKISPHYD</sequence>
<gene>
    <name evidence="2" type="ORF">ANE_LOCUS3515</name>
</gene>
<reference evidence="2" key="1">
    <citation type="submission" date="2019-07" db="EMBL/GenBank/DDBJ databases">
        <authorList>
            <person name="Dittberner H."/>
        </authorList>
    </citation>
    <scope>NUCLEOTIDE SEQUENCE [LARGE SCALE GENOMIC DNA]</scope>
</reference>
<evidence type="ECO:0000256" key="1">
    <source>
        <dbReference type="SAM" id="MobiDB-lite"/>
    </source>
</evidence>
<proteinExistence type="predicted"/>
<dbReference type="EMBL" id="CABITT030000001">
    <property type="protein sequence ID" value="VVA93070.1"/>
    <property type="molecule type" value="Genomic_DNA"/>
</dbReference>